<protein>
    <submittedName>
        <fullName evidence="3">SDR family oxidoreductase</fullName>
    </submittedName>
</protein>
<keyword evidence="2" id="KW-0560">Oxidoreductase</keyword>
<keyword evidence="4" id="KW-1185">Reference proteome</keyword>
<dbReference type="InterPro" id="IPR045017">
    <property type="entry name" value="DECR2-like"/>
</dbReference>
<accession>A0ABY4YX75</accession>
<reference evidence="3" key="1">
    <citation type="submission" date="2022-06" db="EMBL/GenBank/DDBJ databases">
        <title>Ornithinimicrobium HY1793.</title>
        <authorList>
            <person name="Huang Y."/>
        </authorList>
    </citation>
    <scope>NUCLEOTIDE SEQUENCE</scope>
    <source>
        <strain evidence="3">HY1793</strain>
    </source>
</reference>
<evidence type="ECO:0000313" key="3">
    <source>
        <dbReference type="EMBL" id="USQ81384.1"/>
    </source>
</evidence>
<dbReference type="InterPro" id="IPR036291">
    <property type="entry name" value="NAD(P)-bd_dom_sf"/>
</dbReference>
<dbReference type="PANTHER" id="PTHR43296:SF2">
    <property type="entry name" value="PEROXISOMAL 2,4-DIENOYL-COA REDUCTASE [(3E)-ENOYL-COA-PRODUCING]"/>
    <property type="match status" value="1"/>
</dbReference>
<proteinExistence type="predicted"/>
<dbReference type="Proteomes" id="UP001056455">
    <property type="component" value="Chromosome"/>
</dbReference>
<gene>
    <name evidence="3" type="ORF">NF556_06970</name>
</gene>
<evidence type="ECO:0000256" key="2">
    <source>
        <dbReference type="ARBA" id="ARBA00023002"/>
    </source>
</evidence>
<dbReference type="Pfam" id="PF13561">
    <property type="entry name" value="adh_short_C2"/>
    <property type="match status" value="1"/>
</dbReference>
<dbReference type="Gene3D" id="3.40.50.720">
    <property type="entry name" value="NAD(P)-binding Rossmann-like Domain"/>
    <property type="match status" value="1"/>
</dbReference>
<dbReference type="PANTHER" id="PTHR43296">
    <property type="entry name" value="PEROXISOMAL 2,4-DIENOYL-COA REDUCTASE"/>
    <property type="match status" value="1"/>
</dbReference>
<dbReference type="SUPFAM" id="SSF51735">
    <property type="entry name" value="NAD(P)-binding Rossmann-fold domains"/>
    <property type="match status" value="1"/>
</dbReference>
<name>A0ABY4YX75_9MICO</name>
<organism evidence="3 4">
    <name type="scientific">Ornithinimicrobium faecis</name>
    <dbReference type="NCBI Taxonomy" id="2934158"/>
    <lineage>
        <taxon>Bacteria</taxon>
        <taxon>Bacillati</taxon>
        <taxon>Actinomycetota</taxon>
        <taxon>Actinomycetes</taxon>
        <taxon>Micrococcales</taxon>
        <taxon>Ornithinimicrobiaceae</taxon>
        <taxon>Ornithinimicrobium</taxon>
    </lineage>
</organism>
<keyword evidence="1" id="KW-0521">NADP</keyword>
<dbReference type="RefSeq" id="WP_252594822.1">
    <property type="nucleotide sequence ID" value="NZ_CP099489.1"/>
</dbReference>
<evidence type="ECO:0000313" key="4">
    <source>
        <dbReference type="Proteomes" id="UP001056455"/>
    </source>
</evidence>
<dbReference type="PRINTS" id="PR00081">
    <property type="entry name" value="GDHRDH"/>
</dbReference>
<evidence type="ECO:0000256" key="1">
    <source>
        <dbReference type="ARBA" id="ARBA00022857"/>
    </source>
</evidence>
<dbReference type="EMBL" id="CP099489">
    <property type="protein sequence ID" value="USQ81384.1"/>
    <property type="molecule type" value="Genomic_DNA"/>
</dbReference>
<dbReference type="InterPro" id="IPR002347">
    <property type="entry name" value="SDR_fam"/>
</dbReference>
<sequence>MLPKGTFSGRVSVVTGGSSGIGEAIATELARLGSDVAIVGRKQDQLDAAATRLREHGTQITTHSVDVRDRESVEATVADLLARWGQIDHLVNSAAGNFQAKPEDLSPNAWSAVVRIVLDGTWNFTQVVGQHMIERGAGGSILSIGTTAAMIGGPSTVHSTSAKAGVIALTKSLGVAWAEHNIRVNVMTPGPTEGTGAMTFLFGGEGQWDEQVQAIPLKRMLTRQEAADASVYLLSDYASYITGHNLVIDGGRSLGRAGGVFGG</sequence>